<comment type="subcellular location">
    <subcellularLocation>
        <location evidence="1">Nucleus</location>
    </subcellularLocation>
</comment>
<feature type="region of interest" description="Disordered" evidence="2">
    <location>
        <begin position="160"/>
        <end position="217"/>
    </location>
</feature>
<dbReference type="InterPro" id="IPR009057">
    <property type="entry name" value="Homeodomain-like_sf"/>
</dbReference>
<dbReference type="AlphaFoldDB" id="A0A8S9XUK9"/>
<sequence>MGKPLPAKKKLLYNIEYLENAVQAVRSGRMSFRRASEEYAVPLTTLHDRVKNKGTQNFKVGRPQTIQIAEEALLVLGEWKKKNRGVVPKVEFPGLLKQAMAKLTNASENLISGFRATGIHPLSLDAVLAKFPEFEKNLDDNVNVDHEAWADSFETFLKDNIRPKDNPKSKTRGKKLNLRPGTGVKVKDLSRQDFSDSDSTAEQEMDLGTSPGTSFGH</sequence>
<evidence type="ECO:0000259" key="3">
    <source>
        <dbReference type="Pfam" id="PF05225"/>
    </source>
</evidence>
<evidence type="ECO:0000313" key="5">
    <source>
        <dbReference type="Proteomes" id="UP000466442"/>
    </source>
</evidence>
<evidence type="ECO:0000256" key="1">
    <source>
        <dbReference type="ARBA" id="ARBA00004123"/>
    </source>
</evidence>
<dbReference type="GO" id="GO:0005634">
    <property type="term" value="C:nucleus"/>
    <property type="evidence" value="ECO:0007669"/>
    <property type="project" value="UniProtKB-SubCell"/>
</dbReference>
<name>A0A8S9XUK9_APOLU</name>
<dbReference type="EMBL" id="WIXP02000005">
    <property type="protein sequence ID" value="KAF6211295.1"/>
    <property type="molecule type" value="Genomic_DNA"/>
</dbReference>
<comment type="caution">
    <text evidence="4">The sequence shown here is derived from an EMBL/GenBank/DDBJ whole genome shotgun (WGS) entry which is preliminary data.</text>
</comment>
<dbReference type="SUPFAM" id="SSF46689">
    <property type="entry name" value="Homeodomain-like"/>
    <property type="match status" value="1"/>
</dbReference>
<feature type="compositionally biased region" description="Basic and acidic residues" evidence="2">
    <location>
        <begin position="185"/>
        <end position="194"/>
    </location>
</feature>
<protein>
    <recommendedName>
        <fullName evidence="3">HTH psq-type domain-containing protein</fullName>
    </recommendedName>
</protein>
<dbReference type="Proteomes" id="UP000466442">
    <property type="component" value="Linkage Group LG5"/>
</dbReference>
<proteinExistence type="predicted"/>
<evidence type="ECO:0000256" key="2">
    <source>
        <dbReference type="SAM" id="MobiDB-lite"/>
    </source>
</evidence>
<accession>A0A8S9XUK9</accession>
<feature type="domain" description="HTH psq-type" evidence="3">
    <location>
        <begin position="18"/>
        <end position="54"/>
    </location>
</feature>
<dbReference type="OrthoDB" id="6623948at2759"/>
<gene>
    <name evidence="4" type="ORF">GE061_014412</name>
</gene>
<evidence type="ECO:0000313" key="4">
    <source>
        <dbReference type="EMBL" id="KAF6211295.1"/>
    </source>
</evidence>
<organism evidence="4 5">
    <name type="scientific">Apolygus lucorum</name>
    <name type="common">Small green plant bug</name>
    <name type="synonym">Lygocoris lucorum</name>
    <dbReference type="NCBI Taxonomy" id="248454"/>
    <lineage>
        <taxon>Eukaryota</taxon>
        <taxon>Metazoa</taxon>
        <taxon>Ecdysozoa</taxon>
        <taxon>Arthropoda</taxon>
        <taxon>Hexapoda</taxon>
        <taxon>Insecta</taxon>
        <taxon>Pterygota</taxon>
        <taxon>Neoptera</taxon>
        <taxon>Paraneoptera</taxon>
        <taxon>Hemiptera</taxon>
        <taxon>Heteroptera</taxon>
        <taxon>Panheteroptera</taxon>
        <taxon>Cimicomorpha</taxon>
        <taxon>Miridae</taxon>
        <taxon>Mirini</taxon>
        <taxon>Apolygus</taxon>
    </lineage>
</organism>
<feature type="compositionally biased region" description="Acidic residues" evidence="2">
    <location>
        <begin position="195"/>
        <end position="205"/>
    </location>
</feature>
<keyword evidence="5" id="KW-1185">Reference proteome</keyword>
<reference evidence="4" key="1">
    <citation type="journal article" date="2021" name="Mol. Ecol. Resour.">
        <title>Apolygus lucorum genome provides insights into omnivorousness and mesophyll feeding.</title>
        <authorList>
            <person name="Liu Y."/>
            <person name="Liu H."/>
            <person name="Wang H."/>
            <person name="Huang T."/>
            <person name="Liu B."/>
            <person name="Yang B."/>
            <person name="Yin L."/>
            <person name="Li B."/>
            <person name="Zhang Y."/>
            <person name="Zhang S."/>
            <person name="Jiang F."/>
            <person name="Zhang X."/>
            <person name="Ren Y."/>
            <person name="Wang B."/>
            <person name="Wang S."/>
            <person name="Lu Y."/>
            <person name="Wu K."/>
            <person name="Fan W."/>
            <person name="Wang G."/>
        </authorList>
    </citation>
    <scope>NUCLEOTIDE SEQUENCE</scope>
    <source>
        <strain evidence="4">12Hb</strain>
    </source>
</reference>
<dbReference type="Pfam" id="PF05225">
    <property type="entry name" value="HTH_psq"/>
    <property type="match status" value="1"/>
</dbReference>
<dbReference type="InterPro" id="IPR007889">
    <property type="entry name" value="HTH_Psq"/>
</dbReference>
<dbReference type="Gene3D" id="1.10.10.60">
    <property type="entry name" value="Homeodomain-like"/>
    <property type="match status" value="1"/>
</dbReference>
<dbReference type="GO" id="GO:0003677">
    <property type="term" value="F:DNA binding"/>
    <property type="evidence" value="ECO:0007669"/>
    <property type="project" value="InterPro"/>
</dbReference>